<reference evidence="1" key="2">
    <citation type="journal article" date="2015" name="Data Brief">
        <title>Shoot transcriptome of the giant reed, Arundo donax.</title>
        <authorList>
            <person name="Barrero R.A."/>
            <person name="Guerrero F.D."/>
            <person name="Moolhuijzen P."/>
            <person name="Goolsby J.A."/>
            <person name="Tidwell J."/>
            <person name="Bellgard S.E."/>
            <person name="Bellgard M.I."/>
        </authorList>
    </citation>
    <scope>NUCLEOTIDE SEQUENCE</scope>
    <source>
        <tissue evidence="1">Shoot tissue taken approximately 20 cm above the soil surface</tissue>
    </source>
</reference>
<name>A0A0A8Y108_ARUDO</name>
<accession>A0A0A8Y108</accession>
<evidence type="ECO:0000313" key="1">
    <source>
        <dbReference type="EMBL" id="JAD20044.1"/>
    </source>
</evidence>
<proteinExistence type="predicted"/>
<organism evidence="1">
    <name type="scientific">Arundo donax</name>
    <name type="common">Giant reed</name>
    <name type="synonym">Donax arundinaceus</name>
    <dbReference type="NCBI Taxonomy" id="35708"/>
    <lineage>
        <taxon>Eukaryota</taxon>
        <taxon>Viridiplantae</taxon>
        <taxon>Streptophyta</taxon>
        <taxon>Embryophyta</taxon>
        <taxon>Tracheophyta</taxon>
        <taxon>Spermatophyta</taxon>
        <taxon>Magnoliopsida</taxon>
        <taxon>Liliopsida</taxon>
        <taxon>Poales</taxon>
        <taxon>Poaceae</taxon>
        <taxon>PACMAD clade</taxon>
        <taxon>Arundinoideae</taxon>
        <taxon>Arundineae</taxon>
        <taxon>Arundo</taxon>
    </lineage>
</organism>
<protein>
    <submittedName>
        <fullName evidence="1">Uncharacterized protein</fullName>
    </submittedName>
</protein>
<sequence>MALKAEHPLRHNKKW</sequence>
<reference evidence="1" key="1">
    <citation type="submission" date="2014-09" db="EMBL/GenBank/DDBJ databases">
        <authorList>
            <person name="Magalhaes I.L.F."/>
            <person name="Oliveira U."/>
            <person name="Santos F.R."/>
            <person name="Vidigal T.H.D.A."/>
            <person name="Brescovit A.D."/>
            <person name="Santos A.J."/>
        </authorList>
    </citation>
    <scope>NUCLEOTIDE SEQUENCE</scope>
    <source>
        <tissue evidence="1">Shoot tissue taken approximately 20 cm above the soil surface</tissue>
    </source>
</reference>
<dbReference type="EMBL" id="GBRH01277851">
    <property type="protein sequence ID" value="JAD20044.1"/>
    <property type="molecule type" value="Transcribed_RNA"/>
</dbReference>